<sequence length="59" mass="6671">MLAAAGSAIANSVNARKGRFMLSPRLACRRPHRRRGTYLIHNQISIVVLLTASQIRRYH</sequence>
<evidence type="ECO:0000313" key="2">
    <source>
        <dbReference type="Proteomes" id="UP000254259"/>
    </source>
</evidence>
<geneLocation type="plasmid" evidence="2">
    <name>cbm2636_mp</name>
</geneLocation>
<protein>
    <submittedName>
        <fullName evidence="1">Uncharacterized protein</fullName>
    </submittedName>
</protein>
<accession>A0A375FHD0</accession>
<dbReference type="AlphaFoldDB" id="A0A375FHD0"/>
<reference evidence="1 2" key="1">
    <citation type="submission" date="2018-01" db="EMBL/GenBank/DDBJ databases">
        <authorList>
            <person name="Clerissi C."/>
        </authorList>
    </citation>
    <scope>NUCLEOTIDE SEQUENCE [LARGE SCALE GENOMIC DNA]</scope>
    <source>
        <strain evidence="1">Cupriavidus taiwanensis SWF 66322</strain>
        <plasmid evidence="2">cbm2636_mp</plasmid>
    </source>
</reference>
<name>A0A375FHD0_9BURK</name>
<dbReference type="EMBL" id="LT984814">
    <property type="protein sequence ID" value="SPD67754.1"/>
    <property type="molecule type" value="Genomic_DNA"/>
</dbReference>
<gene>
    <name evidence="1" type="ORF">CBM2636_MP20604</name>
</gene>
<organism evidence="1 2">
    <name type="scientific">Cupriavidus taiwanensis</name>
    <dbReference type="NCBI Taxonomy" id="164546"/>
    <lineage>
        <taxon>Bacteria</taxon>
        <taxon>Pseudomonadati</taxon>
        <taxon>Pseudomonadota</taxon>
        <taxon>Betaproteobacteria</taxon>
        <taxon>Burkholderiales</taxon>
        <taxon>Burkholderiaceae</taxon>
        <taxon>Cupriavidus</taxon>
    </lineage>
</organism>
<keyword evidence="1" id="KW-0614">Plasmid</keyword>
<evidence type="ECO:0000313" key="1">
    <source>
        <dbReference type="EMBL" id="SPD67754.1"/>
    </source>
</evidence>
<dbReference type="Proteomes" id="UP000254259">
    <property type="component" value="Plasmid CBM2636_mp"/>
</dbReference>
<proteinExistence type="predicted"/>